<sequence length="97" mass="11501">MNNISSFIAELESLRSDMGKGKNALNSEDKKFIFERKLREFQDKEEQLQAEIQREIEDFFAYMNMKQASIETFNAIKEYVEAEIKKLEQSLKELNIK</sequence>
<name>A0A318XM16_9FIRM</name>
<keyword evidence="1" id="KW-0175">Coiled coil</keyword>
<protein>
    <submittedName>
        <fullName evidence="2">Uncharacterized protein</fullName>
    </submittedName>
</protein>
<organism evidence="2 3">
    <name type="scientific">Ruminiclostridium sufflavum DSM 19573</name>
    <dbReference type="NCBI Taxonomy" id="1121337"/>
    <lineage>
        <taxon>Bacteria</taxon>
        <taxon>Bacillati</taxon>
        <taxon>Bacillota</taxon>
        <taxon>Clostridia</taxon>
        <taxon>Eubacteriales</taxon>
        <taxon>Oscillospiraceae</taxon>
        <taxon>Ruminiclostridium</taxon>
    </lineage>
</organism>
<proteinExistence type="predicted"/>
<reference evidence="2 3" key="1">
    <citation type="submission" date="2018-06" db="EMBL/GenBank/DDBJ databases">
        <title>Genomic Encyclopedia of Type Strains, Phase I: the one thousand microbial genomes (KMG-I) project.</title>
        <authorList>
            <person name="Kyrpides N."/>
        </authorList>
    </citation>
    <scope>NUCLEOTIDE SEQUENCE [LARGE SCALE GENOMIC DNA]</scope>
    <source>
        <strain evidence="2 3">DSM 19573</strain>
    </source>
</reference>
<dbReference type="RefSeq" id="WP_110462737.1">
    <property type="nucleotide sequence ID" value="NZ_QKMR01000017.1"/>
</dbReference>
<dbReference type="AlphaFoldDB" id="A0A318XM16"/>
<feature type="coiled-coil region" evidence="1">
    <location>
        <begin position="31"/>
        <end position="97"/>
    </location>
</feature>
<dbReference type="OrthoDB" id="1807853at2"/>
<keyword evidence="3" id="KW-1185">Reference proteome</keyword>
<gene>
    <name evidence="2" type="ORF">LY28_02735</name>
</gene>
<dbReference type="EMBL" id="QKMR01000017">
    <property type="protein sequence ID" value="PYG86709.1"/>
    <property type="molecule type" value="Genomic_DNA"/>
</dbReference>
<dbReference type="Proteomes" id="UP000248132">
    <property type="component" value="Unassembled WGS sequence"/>
</dbReference>
<evidence type="ECO:0000313" key="2">
    <source>
        <dbReference type="EMBL" id="PYG86709.1"/>
    </source>
</evidence>
<comment type="caution">
    <text evidence="2">The sequence shown here is derived from an EMBL/GenBank/DDBJ whole genome shotgun (WGS) entry which is preliminary data.</text>
</comment>
<evidence type="ECO:0000256" key="1">
    <source>
        <dbReference type="SAM" id="Coils"/>
    </source>
</evidence>
<accession>A0A318XM16</accession>
<evidence type="ECO:0000313" key="3">
    <source>
        <dbReference type="Proteomes" id="UP000248132"/>
    </source>
</evidence>